<keyword evidence="4" id="KW-1185">Reference proteome</keyword>
<evidence type="ECO:0000313" key="4">
    <source>
        <dbReference type="Proteomes" id="UP000027222"/>
    </source>
</evidence>
<dbReference type="EMBL" id="KL142386">
    <property type="protein sequence ID" value="KDR73271.1"/>
    <property type="molecule type" value="Genomic_DNA"/>
</dbReference>
<dbReference type="OrthoDB" id="2322499at2759"/>
<sequence length="599" mass="67906">MQTSQLPTTTKSSVSAKSLHPTTSYEPTAFITNRLNLVISKQNAKTGISTKTLDTKKREGRSKNENKFVDLPQDVLFKICSYLEPMSLLSVARTSMATRANVMSNKAASLWKDVVKQVEDIPECPKDLTGPQYASLLFDDCCMGCGTTRGSIETDYKLRLRLCKACTKVNIVSGSQLSTSSEDLASVAFSMLPSNGPDLILYYPKLSVLDSKDNDSDRLYFLPEAKLTIVELDARRARKKAAPKEYKKFVADHRKIASRMMNEGLAIKIWVDAKERKEKEAIIAANRRIGLLEKMRALGWESKYYPADPEHSDTKKWNDYLDKAVEITNREWDKIRPEMEQIYVSHKKTYLTKKLIEHVGDTYAAYRAQQPVEIRQGMPPWLDVMHLSPMKEFLKRHRPGKYAESALGADIEALCLEFRSESSGFLLNARQELSECMALRTGESEGQGIQIPGIEDIDKAKVMFFCTCDARKGVQDEPMIIYEAESAVAQRWPREQLMGYPEMVCHWVDANADLAWELCLGDIRWSPKTMDDAEDILEVLGLDRNCGWKEVRELGGLVCECMHPEFVGALTFEQLTLHVHEERGSYARIFSRASVNPFI</sequence>
<dbReference type="AlphaFoldDB" id="A0A067SQU7"/>
<gene>
    <name evidence="3" type="ORF">GALMADRAFT_727996</name>
</gene>
<dbReference type="Gene3D" id="1.20.1280.50">
    <property type="match status" value="1"/>
</dbReference>
<dbReference type="Proteomes" id="UP000027222">
    <property type="component" value="Unassembled WGS sequence"/>
</dbReference>
<feature type="domain" description="F-box" evidence="2">
    <location>
        <begin position="65"/>
        <end position="114"/>
    </location>
</feature>
<evidence type="ECO:0000313" key="3">
    <source>
        <dbReference type="EMBL" id="KDR73271.1"/>
    </source>
</evidence>
<evidence type="ECO:0000256" key="1">
    <source>
        <dbReference type="SAM" id="MobiDB-lite"/>
    </source>
</evidence>
<proteinExistence type="predicted"/>
<dbReference type="CDD" id="cd09917">
    <property type="entry name" value="F-box_SF"/>
    <property type="match status" value="1"/>
</dbReference>
<dbReference type="PROSITE" id="PS50181">
    <property type="entry name" value="FBOX"/>
    <property type="match status" value="1"/>
</dbReference>
<evidence type="ECO:0000259" key="2">
    <source>
        <dbReference type="PROSITE" id="PS50181"/>
    </source>
</evidence>
<dbReference type="Pfam" id="PF12937">
    <property type="entry name" value="F-box-like"/>
    <property type="match status" value="1"/>
</dbReference>
<protein>
    <recommendedName>
        <fullName evidence="2">F-box domain-containing protein</fullName>
    </recommendedName>
</protein>
<name>A0A067SQU7_GALM3</name>
<dbReference type="HOGENOM" id="CLU_455639_0_0_1"/>
<reference evidence="4" key="1">
    <citation type="journal article" date="2014" name="Proc. Natl. Acad. Sci. U.S.A.">
        <title>Extensive sampling of basidiomycete genomes demonstrates inadequacy of the white-rot/brown-rot paradigm for wood decay fungi.</title>
        <authorList>
            <person name="Riley R."/>
            <person name="Salamov A.A."/>
            <person name="Brown D.W."/>
            <person name="Nagy L.G."/>
            <person name="Floudas D."/>
            <person name="Held B.W."/>
            <person name="Levasseur A."/>
            <person name="Lombard V."/>
            <person name="Morin E."/>
            <person name="Otillar R."/>
            <person name="Lindquist E.A."/>
            <person name="Sun H."/>
            <person name="LaButti K.M."/>
            <person name="Schmutz J."/>
            <person name="Jabbour D."/>
            <person name="Luo H."/>
            <person name="Baker S.E."/>
            <person name="Pisabarro A.G."/>
            <person name="Walton J.D."/>
            <person name="Blanchette R.A."/>
            <person name="Henrissat B."/>
            <person name="Martin F."/>
            <person name="Cullen D."/>
            <person name="Hibbett D.S."/>
            <person name="Grigoriev I.V."/>
        </authorList>
    </citation>
    <scope>NUCLEOTIDE SEQUENCE [LARGE SCALE GENOMIC DNA]</scope>
    <source>
        <strain evidence="4">CBS 339.88</strain>
    </source>
</reference>
<dbReference type="SUPFAM" id="SSF81383">
    <property type="entry name" value="F-box domain"/>
    <property type="match status" value="1"/>
</dbReference>
<dbReference type="InterPro" id="IPR001810">
    <property type="entry name" value="F-box_dom"/>
</dbReference>
<organism evidence="3 4">
    <name type="scientific">Galerina marginata (strain CBS 339.88)</name>
    <dbReference type="NCBI Taxonomy" id="685588"/>
    <lineage>
        <taxon>Eukaryota</taxon>
        <taxon>Fungi</taxon>
        <taxon>Dikarya</taxon>
        <taxon>Basidiomycota</taxon>
        <taxon>Agaricomycotina</taxon>
        <taxon>Agaricomycetes</taxon>
        <taxon>Agaricomycetidae</taxon>
        <taxon>Agaricales</taxon>
        <taxon>Agaricineae</taxon>
        <taxon>Strophariaceae</taxon>
        <taxon>Galerina</taxon>
    </lineage>
</organism>
<dbReference type="InterPro" id="IPR036047">
    <property type="entry name" value="F-box-like_dom_sf"/>
</dbReference>
<dbReference type="STRING" id="685588.A0A067SQU7"/>
<accession>A0A067SQU7</accession>
<feature type="region of interest" description="Disordered" evidence="1">
    <location>
        <begin position="1"/>
        <end position="20"/>
    </location>
</feature>